<evidence type="ECO:0000256" key="5">
    <source>
        <dbReference type="ARBA" id="ARBA00022692"/>
    </source>
</evidence>
<keyword evidence="2 9" id="KW-1003">Cell membrane</keyword>
<protein>
    <recommendedName>
        <fullName evidence="9">Cell division protein FtsQ</fullName>
    </recommendedName>
</protein>
<dbReference type="PROSITE" id="PS51779">
    <property type="entry name" value="POTRA"/>
    <property type="match status" value="1"/>
</dbReference>
<dbReference type="InterPro" id="IPR034746">
    <property type="entry name" value="POTRA"/>
</dbReference>
<dbReference type="EMBL" id="JAOYFC010000002">
    <property type="protein sequence ID" value="MCV6824750.1"/>
    <property type="molecule type" value="Genomic_DNA"/>
</dbReference>
<evidence type="ECO:0000313" key="11">
    <source>
        <dbReference type="EMBL" id="MCV6824750.1"/>
    </source>
</evidence>
<evidence type="ECO:0000256" key="3">
    <source>
        <dbReference type="ARBA" id="ARBA00022519"/>
    </source>
</evidence>
<dbReference type="GO" id="GO:0043093">
    <property type="term" value="P:FtsZ-dependent cytokinesis"/>
    <property type="evidence" value="ECO:0007669"/>
    <property type="project" value="UniProtKB-UniRule"/>
</dbReference>
<feature type="transmembrane region" description="Helical" evidence="9">
    <location>
        <begin position="58"/>
        <end position="76"/>
    </location>
</feature>
<keyword evidence="6 9" id="KW-1133">Transmembrane helix</keyword>
<evidence type="ECO:0000259" key="10">
    <source>
        <dbReference type="PROSITE" id="PS51779"/>
    </source>
</evidence>
<dbReference type="AlphaFoldDB" id="A0AAE3J118"/>
<dbReference type="PANTHER" id="PTHR35851">
    <property type="entry name" value="CELL DIVISION PROTEIN FTSQ"/>
    <property type="match status" value="1"/>
</dbReference>
<dbReference type="InterPro" id="IPR005548">
    <property type="entry name" value="Cell_div_FtsQ/DivIB_C"/>
</dbReference>
<accession>A0AAE3J118</accession>
<evidence type="ECO:0000256" key="4">
    <source>
        <dbReference type="ARBA" id="ARBA00022618"/>
    </source>
</evidence>
<dbReference type="InterPro" id="IPR026579">
    <property type="entry name" value="FtsQ"/>
</dbReference>
<feature type="domain" description="POTRA" evidence="10">
    <location>
        <begin position="102"/>
        <end position="170"/>
    </location>
</feature>
<sequence>MAEISFGSDASPRFQVALLAPPRKNDRKGKRKYRRDPAPSRIAYRIQRLWLTPFVRKFVALGVPVIVAGLAAGWFLSSADRREATLQWITDVRGDFEQHPMFMVHMMAVDGVSEELAAKIRETASVDFPQSSFDLDLNAMHQRIAEMDAVKDVTIQVRKGGVLHVGVTERVPAIVWRGRGEVTLLDTSGVRVSKVPARASRPDLPLVVGVGADKAIPEAVEIFQAAGPILDRMRGLVRMGERRWDIVLDRDQRILLPESDPIAALNRVIALDGLQDMLERDITTVDMRLSQRPTLRMAPKAGQVTDVKLEDGDGGS</sequence>
<comment type="similarity">
    <text evidence="9">Belongs to the FtsQ/DivIB family. FtsQ subfamily.</text>
</comment>
<comment type="caution">
    <text evidence="11">The sequence shown here is derived from an EMBL/GenBank/DDBJ whole genome shotgun (WGS) entry which is preliminary data.</text>
</comment>
<keyword evidence="7 9" id="KW-0472">Membrane</keyword>
<gene>
    <name evidence="9" type="primary">ftsQ</name>
    <name evidence="11" type="ORF">OH136_09300</name>
</gene>
<dbReference type="InterPro" id="IPR045335">
    <property type="entry name" value="FtsQ_C_sf"/>
</dbReference>
<organism evidence="11 12">
    <name type="scientific">Halocynthiibacter halioticoli</name>
    <dbReference type="NCBI Taxonomy" id="2986804"/>
    <lineage>
        <taxon>Bacteria</taxon>
        <taxon>Pseudomonadati</taxon>
        <taxon>Pseudomonadota</taxon>
        <taxon>Alphaproteobacteria</taxon>
        <taxon>Rhodobacterales</taxon>
        <taxon>Paracoccaceae</taxon>
        <taxon>Halocynthiibacter</taxon>
    </lineage>
</organism>
<dbReference type="RefSeq" id="WP_263953603.1">
    <property type="nucleotide sequence ID" value="NZ_JAOYFC010000002.1"/>
</dbReference>
<keyword evidence="3 9" id="KW-0997">Cell inner membrane</keyword>
<dbReference type="Proteomes" id="UP001208041">
    <property type="component" value="Unassembled WGS sequence"/>
</dbReference>
<keyword evidence="5 9" id="KW-0812">Transmembrane</keyword>
<dbReference type="GO" id="GO:0090529">
    <property type="term" value="P:cell septum assembly"/>
    <property type="evidence" value="ECO:0007669"/>
    <property type="project" value="InterPro"/>
</dbReference>
<dbReference type="PANTHER" id="PTHR35851:SF1">
    <property type="entry name" value="CELL DIVISION PROTEIN FTSQ"/>
    <property type="match status" value="1"/>
</dbReference>
<dbReference type="Pfam" id="PF03799">
    <property type="entry name" value="FtsQ_DivIB_C"/>
    <property type="match status" value="1"/>
</dbReference>
<comment type="subcellular location">
    <subcellularLocation>
        <location evidence="9">Cell inner membrane</location>
        <topology evidence="9">Single-pass type II membrane protein</topology>
    </subcellularLocation>
    <subcellularLocation>
        <location evidence="1">Membrane</location>
    </subcellularLocation>
    <text evidence="9">Localizes to the division septum.</text>
</comment>
<evidence type="ECO:0000313" key="12">
    <source>
        <dbReference type="Proteomes" id="UP001208041"/>
    </source>
</evidence>
<reference evidence="11" key="1">
    <citation type="submission" date="2022-10" db="EMBL/GenBank/DDBJ databases">
        <authorList>
            <person name="Yue Y."/>
        </authorList>
    </citation>
    <scope>NUCLEOTIDE SEQUENCE</scope>
    <source>
        <strain evidence="11">Z654</strain>
    </source>
</reference>
<evidence type="ECO:0000256" key="2">
    <source>
        <dbReference type="ARBA" id="ARBA00022475"/>
    </source>
</evidence>
<dbReference type="GO" id="GO:0005886">
    <property type="term" value="C:plasma membrane"/>
    <property type="evidence" value="ECO:0007669"/>
    <property type="project" value="UniProtKB-SubCell"/>
</dbReference>
<evidence type="ECO:0000256" key="9">
    <source>
        <dbReference type="HAMAP-Rule" id="MF_00911"/>
    </source>
</evidence>
<evidence type="ECO:0000256" key="1">
    <source>
        <dbReference type="ARBA" id="ARBA00004370"/>
    </source>
</evidence>
<dbReference type="Gene3D" id="3.40.50.11690">
    <property type="entry name" value="Cell division protein FtsQ/DivIB"/>
    <property type="match status" value="1"/>
</dbReference>
<proteinExistence type="inferred from homology"/>
<keyword evidence="8 9" id="KW-0131">Cell cycle</keyword>
<evidence type="ECO:0000256" key="6">
    <source>
        <dbReference type="ARBA" id="ARBA00022989"/>
    </source>
</evidence>
<keyword evidence="12" id="KW-1185">Reference proteome</keyword>
<evidence type="ECO:0000256" key="7">
    <source>
        <dbReference type="ARBA" id="ARBA00023136"/>
    </source>
</evidence>
<dbReference type="GO" id="GO:0032153">
    <property type="term" value="C:cell division site"/>
    <property type="evidence" value="ECO:0007669"/>
    <property type="project" value="UniProtKB-UniRule"/>
</dbReference>
<evidence type="ECO:0000256" key="8">
    <source>
        <dbReference type="ARBA" id="ARBA00023306"/>
    </source>
</evidence>
<dbReference type="HAMAP" id="MF_00911">
    <property type="entry name" value="FtsQ_subfam"/>
    <property type="match status" value="1"/>
</dbReference>
<comment type="function">
    <text evidence="9">Essential cell division protein.</text>
</comment>
<name>A0AAE3J118_9RHOB</name>
<keyword evidence="4 9" id="KW-0132">Cell division</keyword>